<organism evidence="1 2">
    <name type="scientific">Nocardia fluminea</name>
    <dbReference type="NCBI Taxonomy" id="134984"/>
    <lineage>
        <taxon>Bacteria</taxon>
        <taxon>Bacillati</taxon>
        <taxon>Actinomycetota</taxon>
        <taxon>Actinomycetes</taxon>
        <taxon>Mycobacteriales</taxon>
        <taxon>Nocardiaceae</taxon>
        <taxon>Nocardia</taxon>
    </lineage>
</organism>
<proteinExistence type="predicted"/>
<comment type="caution">
    <text evidence="1">The sequence shown here is derived from an EMBL/GenBank/DDBJ whole genome shotgun (WGS) entry which is preliminary data.</text>
</comment>
<evidence type="ECO:0008006" key="3">
    <source>
        <dbReference type="Google" id="ProtNLM"/>
    </source>
</evidence>
<name>A0A2N3VD96_9NOCA</name>
<gene>
    <name evidence="1" type="ORF">ATK86_3986</name>
</gene>
<evidence type="ECO:0000313" key="1">
    <source>
        <dbReference type="EMBL" id="PKV79588.1"/>
    </source>
</evidence>
<dbReference type="EMBL" id="PJMW01000002">
    <property type="protein sequence ID" value="PKV79588.1"/>
    <property type="molecule type" value="Genomic_DNA"/>
</dbReference>
<reference evidence="1 2" key="1">
    <citation type="submission" date="2017-12" db="EMBL/GenBank/DDBJ databases">
        <title>Sequencing the genomes of 1000 Actinobacteria strains.</title>
        <authorList>
            <person name="Klenk H.-P."/>
        </authorList>
    </citation>
    <scope>NUCLEOTIDE SEQUENCE [LARGE SCALE GENOMIC DNA]</scope>
    <source>
        <strain evidence="1 2">DSM 44489</strain>
    </source>
</reference>
<evidence type="ECO:0000313" key="2">
    <source>
        <dbReference type="Proteomes" id="UP000233766"/>
    </source>
</evidence>
<sequence length="175" mass="19742">MGSNAGSGESADYLDKHYVHRDCVRPGQSQTSPIWNAYLKLLVDPFVDEDIDFRYCDEDELHELIWQRWADAGVDNDVSIDHELDLSEGTSAAKGCRIDFVATYDEGHRVGIEIKGAGWWALDVVQDQLVRYAETGQIDSLLLLTADPEMTEIDWPSDLTVPLFIVLITGRRSRL</sequence>
<dbReference type="AlphaFoldDB" id="A0A2N3VD96"/>
<dbReference type="Proteomes" id="UP000233766">
    <property type="component" value="Unassembled WGS sequence"/>
</dbReference>
<protein>
    <recommendedName>
        <fullName evidence="3">DUF4143 domain-containing protein</fullName>
    </recommendedName>
</protein>
<keyword evidence="2" id="KW-1185">Reference proteome</keyword>
<dbReference type="OrthoDB" id="4547183at2"/>
<accession>A0A2N3VD96</accession>